<keyword evidence="4" id="KW-0804">Transcription</keyword>
<sequence>MLTNLDDLYLFVILVEEGSFTLAAQKMTMPKSTLSRRLAQLEHKLGSELLIRTTRNQELTESGRLLYGAAKEHVEALSKIEEEVGSIIHQPQGRLNILLPLEFFNRIISTLITDFITLYPKIHISCQHYSDEIPDFNPQFDLCFVLHEQLLPTSNWISKTLLSFSQSIYAPKNFDSNMINLAEDLTAHNCILAQPSQPWLFRDNDKVQAIYVKGQVTLSSPEMRQQAAEQGLGLCKLPDYVLQQGIKLSDKQIKNHGNNQSQLKRICLDKQPIAQQLSVLYQSRKIPVKTRTFLDYFQSNIGKLL</sequence>
<keyword evidence="7" id="KW-1185">Reference proteome</keyword>
<proteinExistence type="inferred from homology"/>
<dbReference type="RefSeq" id="WP_242287573.1">
    <property type="nucleotide sequence ID" value="NZ_JAKKSL010000003.1"/>
</dbReference>
<dbReference type="PROSITE" id="PS50931">
    <property type="entry name" value="HTH_LYSR"/>
    <property type="match status" value="1"/>
</dbReference>
<evidence type="ECO:0000256" key="1">
    <source>
        <dbReference type="ARBA" id="ARBA00009437"/>
    </source>
</evidence>
<dbReference type="PANTHER" id="PTHR30537">
    <property type="entry name" value="HTH-TYPE TRANSCRIPTIONAL REGULATOR"/>
    <property type="match status" value="1"/>
</dbReference>
<evidence type="ECO:0000256" key="4">
    <source>
        <dbReference type="ARBA" id="ARBA00023163"/>
    </source>
</evidence>
<dbReference type="Pfam" id="PF03466">
    <property type="entry name" value="LysR_substrate"/>
    <property type="match status" value="1"/>
</dbReference>
<dbReference type="EMBL" id="JAKKSL010000003">
    <property type="protein sequence ID" value="MCI2284730.1"/>
    <property type="molecule type" value="Genomic_DNA"/>
</dbReference>
<evidence type="ECO:0000256" key="2">
    <source>
        <dbReference type="ARBA" id="ARBA00023015"/>
    </source>
</evidence>
<dbReference type="Gene3D" id="1.10.10.10">
    <property type="entry name" value="Winged helix-like DNA-binding domain superfamily/Winged helix DNA-binding domain"/>
    <property type="match status" value="1"/>
</dbReference>
<protein>
    <submittedName>
        <fullName evidence="6">LysR family transcriptional regulator</fullName>
    </submittedName>
</protein>
<comment type="similarity">
    <text evidence="1">Belongs to the LysR transcriptional regulatory family.</text>
</comment>
<gene>
    <name evidence="6" type="ORF">L3081_16710</name>
</gene>
<dbReference type="Proteomes" id="UP001139646">
    <property type="component" value="Unassembled WGS sequence"/>
</dbReference>
<comment type="caution">
    <text evidence="6">The sequence shown here is derived from an EMBL/GenBank/DDBJ whole genome shotgun (WGS) entry which is preliminary data.</text>
</comment>
<dbReference type="InterPro" id="IPR058163">
    <property type="entry name" value="LysR-type_TF_proteobact-type"/>
</dbReference>
<feature type="domain" description="HTH lysR-type" evidence="5">
    <location>
        <begin position="3"/>
        <end position="60"/>
    </location>
</feature>
<dbReference type="InterPro" id="IPR036388">
    <property type="entry name" value="WH-like_DNA-bd_sf"/>
</dbReference>
<dbReference type="Gene3D" id="3.40.190.290">
    <property type="match status" value="1"/>
</dbReference>
<evidence type="ECO:0000256" key="3">
    <source>
        <dbReference type="ARBA" id="ARBA00023125"/>
    </source>
</evidence>
<dbReference type="Pfam" id="PF00126">
    <property type="entry name" value="HTH_1"/>
    <property type="match status" value="1"/>
</dbReference>
<organism evidence="6 7">
    <name type="scientific">Colwellia maritima</name>
    <dbReference type="NCBI Taxonomy" id="2912588"/>
    <lineage>
        <taxon>Bacteria</taxon>
        <taxon>Pseudomonadati</taxon>
        <taxon>Pseudomonadota</taxon>
        <taxon>Gammaproteobacteria</taxon>
        <taxon>Alteromonadales</taxon>
        <taxon>Colwelliaceae</taxon>
        <taxon>Colwellia</taxon>
    </lineage>
</organism>
<dbReference type="InterPro" id="IPR005119">
    <property type="entry name" value="LysR_subst-bd"/>
</dbReference>
<evidence type="ECO:0000313" key="7">
    <source>
        <dbReference type="Proteomes" id="UP001139646"/>
    </source>
</evidence>
<dbReference type="InterPro" id="IPR036390">
    <property type="entry name" value="WH_DNA-bd_sf"/>
</dbReference>
<keyword evidence="3" id="KW-0238">DNA-binding</keyword>
<keyword evidence="2" id="KW-0805">Transcription regulation</keyword>
<reference evidence="6" key="1">
    <citation type="submission" date="2022-01" db="EMBL/GenBank/DDBJ databases">
        <title>Colwellia maritima, isolated from seawater.</title>
        <authorList>
            <person name="Kristyanto S."/>
            <person name="Jung J."/>
            <person name="Jeon C.O."/>
        </authorList>
    </citation>
    <scope>NUCLEOTIDE SEQUENCE</scope>
    <source>
        <strain evidence="6">MSW7</strain>
    </source>
</reference>
<accession>A0ABS9X3T5</accession>
<dbReference type="InterPro" id="IPR000847">
    <property type="entry name" value="LysR_HTH_N"/>
</dbReference>
<dbReference type="SUPFAM" id="SSF53850">
    <property type="entry name" value="Periplasmic binding protein-like II"/>
    <property type="match status" value="1"/>
</dbReference>
<evidence type="ECO:0000313" key="6">
    <source>
        <dbReference type="EMBL" id="MCI2284730.1"/>
    </source>
</evidence>
<name>A0ABS9X3T5_9GAMM</name>
<dbReference type="SUPFAM" id="SSF46785">
    <property type="entry name" value="Winged helix' DNA-binding domain"/>
    <property type="match status" value="1"/>
</dbReference>
<dbReference type="PANTHER" id="PTHR30537:SF5">
    <property type="entry name" value="HTH-TYPE TRANSCRIPTIONAL ACTIVATOR TTDR-RELATED"/>
    <property type="match status" value="1"/>
</dbReference>
<evidence type="ECO:0000259" key="5">
    <source>
        <dbReference type="PROSITE" id="PS50931"/>
    </source>
</evidence>